<reference evidence="3 4" key="1">
    <citation type="submission" date="2018-11" db="EMBL/GenBank/DDBJ databases">
        <authorList>
            <consortium name="Pathogen Informatics"/>
        </authorList>
    </citation>
    <scope>NUCLEOTIDE SEQUENCE [LARGE SCALE GENOMIC DNA]</scope>
</reference>
<dbReference type="InterPro" id="IPR038050">
    <property type="entry name" value="Neuro_actylchol_rec"/>
</dbReference>
<name>A0A3P7K207_STRVU</name>
<keyword evidence="1" id="KW-0812">Transmembrane</keyword>
<dbReference type="GO" id="GO:0016020">
    <property type="term" value="C:membrane"/>
    <property type="evidence" value="ECO:0007669"/>
    <property type="project" value="InterPro"/>
</dbReference>
<feature type="transmembrane region" description="Helical" evidence="1">
    <location>
        <begin position="21"/>
        <end position="38"/>
    </location>
</feature>
<dbReference type="AlphaFoldDB" id="A0A3P7K207"/>
<keyword evidence="1" id="KW-1133">Transmembrane helix</keyword>
<organism evidence="3 4">
    <name type="scientific">Strongylus vulgaris</name>
    <name type="common">Blood worm</name>
    <dbReference type="NCBI Taxonomy" id="40348"/>
    <lineage>
        <taxon>Eukaryota</taxon>
        <taxon>Metazoa</taxon>
        <taxon>Ecdysozoa</taxon>
        <taxon>Nematoda</taxon>
        <taxon>Chromadorea</taxon>
        <taxon>Rhabditida</taxon>
        <taxon>Rhabditina</taxon>
        <taxon>Rhabditomorpha</taxon>
        <taxon>Strongyloidea</taxon>
        <taxon>Strongylidae</taxon>
        <taxon>Strongylus</taxon>
    </lineage>
</organism>
<dbReference type="Proteomes" id="UP000270094">
    <property type="component" value="Unassembled WGS sequence"/>
</dbReference>
<dbReference type="InterPro" id="IPR006029">
    <property type="entry name" value="Neurotrans-gated_channel_TM"/>
</dbReference>
<dbReference type="Gene3D" id="1.20.58.390">
    <property type="entry name" value="Neurotransmitter-gated ion-channel transmembrane domain"/>
    <property type="match status" value="1"/>
</dbReference>
<evidence type="ECO:0000313" key="4">
    <source>
        <dbReference type="Proteomes" id="UP000270094"/>
    </source>
</evidence>
<evidence type="ECO:0000256" key="1">
    <source>
        <dbReference type="SAM" id="Phobius"/>
    </source>
</evidence>
<dbReference type="OrthoDB" id="410315at2759"/>
<feature type="non-terminal residue" evidence="3">
    <location>
        <position position="161"/>
    </location>
</feature>
<keyword evidence="4" id="KW-1185">Reference proteome</keyword>
<dbReference type="EMBL" id="UYYB01117826">
    <property type="protein sequence ID" value="VDM82467.1"/>
    <property type="molecule type" value="Genomic_DNA"/>
</dbReference>
<accession>A0A3P7K207</accession>
<evidence type="ECO:0000313" key="3">
    <source>
        <dbReference type="EMBL" id="VDM82467.1"/>
    </source>
</evidence>
<feature type="transmembrane region" description="Helical" evidence="1">
    <location>
        <begin position="64"/>
        <end position="81"/>
    </location>
</feature>
<gene>
    <name evidence="3" type="ORF">SVUK_LOCUS17465</name>
</gene>
<proteinExistence type="predicted"/>
<keyword evidence="1" id="KW-0472">Membrane</keyword>
<dbReference type="InterPro" id="IPR036719">
    <property type="entry name" value="Neuro-gated_channel_TM_sf"/>
</dbReference>
<protein>
    <recommendedName>
        <fullName evidence="2">Neurotransmitter-gated ion-channel transmembrane domain-containing protein</fullName>
    </recommendedName>
</protein>
<dbReference type="CDD" id="cd19051">
    <property type="entry name" value="LGIC_TM_cation"/>
    <property type="match status" value="1"/>
</dbReference>
<sequence length="161" mass="18334">MVSITGFFTPASTDDDRTEKINLGITTLLAMSILMLMVSDQMPTTSEFVPLIGRRQYGRNPPLYVRYYFFVVIPSFLYVSVPPALEKLWSELDDDPLNAWRKKKISTIEKTGSLYKERYPKSPLLERQSTLRIPKVGLDRFNSIQMIDISVPPSPAASRLS</sequence>
<dbReference type="SUPFAM" id="SSF90112">
    <property type="entry name" value="Neurotransmitter-gated ion-channel transmembrane pore"/>
    <property type="match status" value="1"/>
</dbReference>
<evidence type="ECO:0000259" key="2">
    <source>
        <dbReference type="Pfam" id="PF02932"/>
    </source>
</evidence>
<dbReference type="GO" id="GO:0006811">
    <property type="term" value="P:monoatomic ion transport"/>
    <property type="evidence" value="ECO:0007669"/>
    <property type="project" value="InterPro"/>
</dbReference>
<dbReference type="Pfam" id="PF02932">
    <property type="entry name" value="Neur_chan_memb"/>
    <property type="match status" value="1"/>
</dbReference>
<feature type="domain" description="Neurotransmitter-gated ion-channel transmembrane" evidence="2">
    <location>
        <begin position="18"/>
        <end position="53"/>
    </location>
</feature>